<evidence type="ECO:0000256" key="1">
    <source>
        <dbReference type="SAM" id="MobiDB-lite"/>
    </source>
</evidence>
<keyword evidence="4" id="KW-1185">Reference proteome</keyword>
<dbReference type="InterPro" id="IPR036291">
    <property type="entry name" value="NAD(P)-bd_dom_sf"/>
</dbReference>
<proteinExistence type="predicted"/>
<feature type="compositionally biased region" description="Polar residues" evidence="1">
    <location>
        <begin position="328"/>
        <end position="338"/>
    </location>
</feature>
<organism evidence="3 4">
    <name type="scientific">Saccharopolyspora cebuensis</name>
    <dbReference type="NCBI Taxonomy" id="418759"/>
    <lineage>
        <taxon>Bacteria</taxon>
        <taxon>Bacillati</taxon>
        <taxon>Actinomycetota</taxon>
        <taxon>Actinomycetes</taxon>
        <taxon>Pseudonocardiales</taxon>
        <taxon>Pseudonocardiaceae</taxon>
        <taxon>Saccharopolyspora</taxon>
    </lineage>
</organism>
<accession>A0ABV4CBP0</accession>
<dbReference type="Proteomes" id="UP001564626">
    <property type="component" value="Unassembled WGS sequence"/>
</dbReference>
<feature type="domain" description="NAD(P)-binding" evidence="2">
    <location>
        <begin position="8"/>
        <end position="101"/>
    </location>
</feature>
<evidence type="ECO:0000313" key="3">
    <source>
        <dbReference type="EMBL" id="MEY8038189.1"/>
    </source>
</evidence>
<dbReference type="SUPFAM" id="SSF51735">
    <property type="entry name" value="NAD(P)-binding Rossmann-fold domains"/>
    <property type="match status" value="1"/>
</dbReference>
<dbReference type="EMBL" id="JBGEHV010000002">
    <property type="protein sequence ID" value="MEY8038189.1"/>
    <property type="molecule type" value="Genomic_DNA"/>
</dbReference>
<sequence>MHHLVIGEGQIGREIIARAIGDGDTATVLRRSEVQEDEDRGISRVTGDVLDPAALEQALRGADAVHACFHAPYDSRIWRRDLPPREDAVLDAAARHGVPVVFPESMYPFVGLASDLHEGAEFAPRDEKGRIRQLLIERRRAHAARTTSIVASDLVGPTSLGTGASVACTTVIEPVLADRRAVLPGALDAPHSLTFIPDLATAMLHTARHLDRLPVDGVLHAPTAPPRTMRELAGRAADVGGVRRRAPLGIPRLAMRAAAPFSTLMRELSRLEDLWHHPCALAPGLLTTQEGLEPTPWEDAVDRTVAAARSLPETALPHADPAVVGRVRSQSEPMQPER</sequence>
<protein>
    <submittedName>
        <fullName evidence="3">NAD(P)H-binding protein</fullName>
    </submittedName>
</protein>
<reference evidence="3 4" key="1">
    <citation type="submission" date="2024-08" db="EMBL/GenBank/DDBJ databases">
        <title>Genome mining of Saccharopolyspora cebuensis PGLac3 from Nigerian medicinal plant.</title>
        <authorList>
            <person name="Ezeobiora C.E."/>
            <person name="Igbokwe N.H."/>
            <person name="Amin D.H."/>
            <person name="Mendie U.E."/>
        </authorList>
    </citation>
    <scope>NUCLEOTIDE SEQUENCE [LARGE SCALE GENOMIC DNA]</scope>
    <source>
        <strain evidence="3 4">PGLac3</strain>
    </source>
</reference>
<name>A0ABV4CBP0_9PSEU</name>
<evidence type="ECO:0000259" key="2">
    <source>
        <dbReference type="Pfam" id="PF13460"/>
    </source>
</evidence>
<comment type="caution">
    <text evidence="3">The sequence shown here is derived from an EMBL/GenBank/DDBJ whole genome shotgun (WGS) entry which is preliminary data.</text>
</comment>
<evidence type="ECO:0000313" key="4">
    <source>
        <dbReference type="Proteomes" id="UP001564626"/>
    </source>
</evidence>
<dbReference type="Pfam" id="PF13460">
    <property type="entry name" value="NAD_binding_10"/>
    <property type="match status" value="1"/>
</dbReference>
<gene>
    <name evidence="3" type="ORF">AB8O55_02155</name>
</gene>
<dbReference type="RefSeq" id="WP_345361006.1">
    <property type="nucleotide sequence ID" value="NZ_BAABII010000005.1"/>
</dbReference>
<dbReference type="Gene3D" id="3.40.50.720">
    <property type="entry name" value="NAD(P)-binding Rossmann-like Domain"/>
    <property type="match status" value="1"/>
</dbReference>
<feature type="region of interest" description="Disordered" evidence="1">
    <location>
        <begin position="311"/>
        <end position="338"/>
    </location>
</feature>
<dbReference type="InterPro" id="IPR016040">
    <property type="entry name" value="NAD(P)-bd_dom"/>
</dbReference>